<dbReference type="PANTHER" id="PTHR43547:SF2">
    <property type="entry name" value="HYBRID SIGNAL TRANSDUCTION HISTIDINE KINASE C"/>
    <property type="match status" value="1"/>
</dbReference>
<protein>
    <submittedName>
        <fullName evidence="3">Alginate biosynthesis sensor protein KinB</fullName>
        <ecNumber evidence="3">2.7.13.3</ecNumber>
    </submittedName>
</protein>
<dbReference type="Pfam" id="PF02518">
    <property type="entry name" value="HATPase_c"/>
    <property type="match status" value="1"/>
</dbReference>
<sequence length="229" mass="25354">MSELDFSAVLAIGIHDMKNSLNRVLSAVDALSGCECGKDEQESLAQLQYEARRMKDNLTLLLTIYRHDHGMYEPNFAETNVFELLEDAWLNNKPMTEHCKLSFVIDCDEQLIWTLDDYLVTSLIENVLTNTIKYTRGAIRLSAREDGNWLCLSVDDDGAGFPAGMLGRRRLRDSAEPDAKLGSTGLGLHFCALVAERHRRSDGSCGFIELSNAGSLGGGHFELKLPALG</sequence>
<dbReference type="EC" id="2.7.13.3" evidence="3"/>
<dbReference type="InterPro" id="IPR005467">
    <property type="entry name" value="His_kinase_dom"/>
</dbReference>
<evidence type="ECO:0000259" key="2">
    <source>
        <dbReference type="PROSITE" id="PS50109"/>
    </source>
</evidence>
<gene>
    <name evidence="3" type="primary">kinB_1</name>
    <name evidence="3" type="ORF">Thiowin_01133</name>
</gene>
<name>A0ABZ0S9E6_9GAMM</name>
<dbReference type="EMBL" id="CP121472">
    <property type="protein sequence ID" value="WPL16180.1"/>
    <property type="molecule type" value="Genomic_DNA"/>
</dbReference>
<dbReference type="InterPro" id="IPR003594">
    <property type="entry name" value="HATPase_dom"/>
</dbReference>
<keyword evidence="1" id="KW-0597">Phosphoprotein</keyword>
<evidence type="ECO:0000313" key="3">
    <source>
        <dbReference type="EMBL" id="WPL16180.1"/>
    </source>
</evidence>
<dbReference type="SUPFAM" id="SSF55874">
    <property type="entry name" value="ATPase domain of HSP90 chaperone/DNA topoisomerase II/histidine kinase"/>
    <property type="match status" value="1"/>
</dbReference>
<dbReference type="Proteomes" id="UP001432180">
    <property type="component" value="Chromosome"/>
</dbReference>
<feature type="domain" description="Histidine kinase" evidence="2">
    <location>
        <begin position="12"/>
        <end position="229"/>
    </location>
</feature>
<keyword evidence="3" id="KW-0808">Transferase</keyword>
<dbReference type="SMART" id="SM00387">
    <property type="entry name" value="HATPase_c"/>
    <property type="match status" value="1"/>
</dbReference>
<evidence type="ECO:0000256" key="1">
    <source>
        <dbReference type="ARBA" id="ARBA00022553"/>
    </source>
</evidence>
<dbReference type="InterPro" id="IPR036890">
    <property type="entry name" value="HATPase_C_sf"/>
</dbReference>
<accession>A0ABZ0S9E6</accession>
<dbReference type="GO" id="GO:0004673">
    <property type="term" value="F:protein histidine kinase activity"/>
    <property type="evidence" value="ECO:0007669"/>
    <property type="project" value="UniProtKB-EC"/>
</dbReference>
<organism evidence="3 4">
    <name type="scientific">Thiorhodovibrio winogradskyi</name>
    <dbReference type="NCBI Taxonomy" id="77007"/>
    <lineage>
        <taxon>Bacteria</taxon>
        <taxon>Pseudomonadati</taxon>
        <taxon>Pseudomonadota</taxon>
        <taxon>Gammaproteobacteria</taxon>
        <taxon>Chromatiales</taxon>
        <taxon>Chromatiaceae</taxon>
        <taxon>Thiorhodovibrio</taxon>
    </lineage>
</organism>
<dbReference type="Gene3D" id="3.30.565.10">
    <property type="entry name" value="Histidine kinase-like ATPase, C-terminal domain"/>
    <property type="match status" value="1"/>
</dbReference>
<dbReference type="PROSITE" id="PS50109">
    <property type="entry name" value="HIS_KIN"/>
    <property type="match status" value="1"/>
</dbReference>
<proteinExistence type="predicted"/>
<evidence type="ECO:0000313" key="4">
    <source>
        <dbReference type="Proteomes" id="UP001432180"/>
    </source>
</evidence>
<reference evidence="3 4" key="1">
    <citation type="journal article" date="2023" name="Microorganisms">
        <title>Thiorhodovibrio frisius and Trv. litoralis spp. nov., Two Novel Members from a Clade of Fastidious Purple Sulfur Bacteria That Exhibit Unique Red-Shifted Light-Harvesting Capabilities.</title>
        <authorList>
            <person name="Methner A."/>
            <person name="Kuzyk S.B."/>
            <person name="Petersen J."/>
            <person name="Bauer S."/>
            <person name="Brinkmann H."/>
            <person name="Sichau K."/>
            <person name="Wanner G."/>
            <person name="Wolf J."/>
            <person name="Neumann-Schaal M."/>
            <person name="Henke P."/>
            <person name="Tank M."/>
            <person name="Sproer C."/>
            <person name="Bunk B."/>
            <person name="Overmann J."/>
        </authorList>
    </citation>
    <scope>NUCLEOTIDE SEQUENCE [LARGE SCALE GENOMIC DNA]</scope>
    <source>
        <strain evidence="3 4">DSM 6702</strain>
    </source>
</reference>
<keyword evidence="4" id="KW-1185">Reference proteome</keyword>
<dbReference type="PANTHER" id="PTHR43547">
    <property type="entry name" value="TWO-COMPONENT HISTIDINE KINASE"/>
    <property type="match status" value="1"/>
</dbReference>
<dbReference type="RefSeq" id="WP_328986730.1">
    <property type="nucleotide sequence ID" value="NZ_CP121472.1"/>
</dbReference>